<evidence type="ECO:0008006" key="4">
    <source>
        <dbReference type="Google" id="ProtNLM"/>
    </source>
</evidence>
<gene>
    <name evidence="2" type="ORF">P879_03396</name>
</gene>
<keyword evidence="3" id="KW-1185">Reference proteome</keyword>
<feature type="compositionally biased region" description="Basic and acidic residues" evidence="1">
    <location>
        <begin position="348"/>
        <end position="369"/>
    </location>
</feature>
<feature type="region of interest" description="Disordered" evidence="1">
    <location>
        <begin position="304"/>
        <end position="390"/>
    </location>
</feature>
<comment type="caution">
    <text evidence="2">The sequence shown here is derived from an EMBL/GenBank/DDBJ whole genome shotgun (WGS) entry which is preliminary data.</text>
</comment>
<name>A0A8T0DVZ5_9TREM</name>
<feature type="region of interest" description="Disordered" evidence="1">
    <location>
        <begin position="175"/>
        <end position="214"/>
    </location>
</feature>
<feature type="region of interest" description="Disordered" evidence="1">
    <location>
        <begin position="1"/>
        <end position="27"/>
    </location>
</feature>
<protein>
    <recommendedName>
        <fullName evidence="4">Sperm-associated antigen 17</fullName>
    </recommendedName>
</protein>
<dbReference type="Proteomes" id="UP000699462">
    <property type="component" value="Unassembled WGS sequence"/>
</dbReference>
<accession>A0A8T0DVZ5</accession>
<dbReference type="AlphaFoldDB" id="A0A8T0DVZ5"/>
<dbReference type="OrthoDB" id="10257153at2759"/>
<evidence type="ECO:0000313" key="2">
    <source>
        <dbReference type="EMBL" id="KAF8571506.1"/>
    </source>
</evidence>
<reference evidence="2 3" key="1">
    <citation type="submission" date="2019-07" db="EMBL/GenBank/DDBJ databases">
        <title>Annotation for the trematode Paragonimus westermani.</title>
        <authorList>
            <person name="Choi Y.-J."/>
        </authorList>
    </citation>
    <scope>NUCLEOTIDE SEQUENCE [LARGE SCALE GENOMIC DNA]</scope>
    <source>
        <strain evidence="2">180907_Pwestermani</strain>
    </source>
</reference>
<feature type="compositionally biased region" description="Low complexity" evidence="1">
    <location>
        <begin position="372"/>
        <end position="381"/>
    </location>
</feature>
<dbReference type="EMBL" id="JTDF01000477">
    <property type="protein sequence ID" value="KAF8571506.1"/>
    <property type="molecule type" value="Genomic_DNA"/>
</dbReference>
<proteinExistence type="predicted"/>
<organism evidence="2 3">
    <name type="scientific">Paragonimus westermani</name>
    <dbReference type="NCBI Taxonomy" id="34504"/>
    <lineage>
        <taxon>Eukaryota</taxon>
        <taxon>Metazoa</taxon>
        <taxon>Spiralia</taxon>
        <taxon>Lophotrochozoa</taxon>
        <taxon>Platyhelminthes</taxon>
        <taxon>Trematoda</taxon>
        <taxon>Digenea</taxon>
        <taxon>Plagiorchiida</taxon>
        <taxon>Troglotremata</taxon>
        <taxon>Troglotrematidae</taxon>
        <taxon>Paragonimus</taxon>
    </lineage>
</organism>
<evidence type="ECO:0000313" key="3">
    <source>
        <dbReference type="Proteomes" id="UP000699462"/>
    </source>
</evidence>
<evidence type="ECO:0000256" key="1">
    <source>
        <dbReference type="SAM" id="MobiDB-lite"/>
    </source>
</evidence>
<sequence>MHSVEGPVDPGAGCSDDIEGEVKTEVQNEDGMVSINEGFSFSVKADNDVNADGSLKMKSPEEQTDVRADYFIRNIVAEKVFMHSALHEKRTRNDEQLFSTEFSPGTNKTNEVSAVCAQITEGPPDVSDALFQSNGSSDVTGRLDSGQNLYLTLPDGVQVSFTGIIKYRPPKTQNLEAVTQTDEAHEGPEPGVNETSENDQTSKHDLKNSQSSYKNREDMELNSLVNLVKMTKPNRVVLHVEEKPKETEINRYLTSEGVVLIVYTVKDDSQFGIKLLFPDGNRMECHTSDWSRLRAIEQPKFLSDVEPPHSVLPGESHIPQTMLDPKVETGKTSGIAHGVGKKSAVSARTERKKLDDHKQPGVEPLKLRVTDSSSGGSASQSESRKPDTVDPWLVTLASGERYWLKAPNPLGKSVTTQSLNLSGAASSTSPLECEKLIVSVEDVIDPVHTSEFETVTSSSLEVYRSFDPATGQTLLTRPEDGLIIVQASELSPPGLIVQHPDGTRQTQILCNPVGFI</sequence>